<dbReference type="AlphaFoldDB" id="A0A9N7UFH5"/>
<gene>
    <name evidence="2" type="ORF">PLEPLA_LOCUS17078</name>
</gene>
<name>A0A9N7UFH5_PLEPL</name>
<feature type="compositionally biased region" description="Pro residues" evidence="1">
    <location>
        <begin position="20"/>
        <end position="30"/>
    </location>
</feature>
<dbReference type="Proteomes" id="UP001153269">
    <property type="component" value="Unassembled WGS sequence"/>
</dbReference>
<feature type="region of interest" description="Disordered" evidence="1">
    <location>
        <begin position="1"/>
        <end position="36"/>
    </location>
</feature>
<reference evidence="2" key="1">
    <citation type="submission" date="2020-03" db="EMBL/GenBank/DDBJ databases">
        <authorList>
            <person name="Weist P."/>
        </authorList>
    </citation>
    <scope>NUCLEOTIDE SEQUENCE</scope>
</reference>
<sequence length="136" mass="14626">MSSGCTHNDSSSCAEWRGHTPPPQIPPAPTEPLIYTPVSAKHPPPRPLFPIPVFISPPVPSPHDYVLLLGFLSVCPRRAQPDFKVCSTGHGCEFIVSAQTLGVHLSALMTTHVKGLYAVLIKLYSSSPLFVLSSCP</sequence>
<accession>A0A9N7UFH5</accession>
<feature type="compositionally biased region" description="Polar residues" evidence="1">
    <location>
        <begin position="1"/>
        <end position="13"/>
    </location>
</feature>
<evidence type="ECO:0000256" key="1">
    <source>
        <dbReference type="SAM" id="MobiDB-lite"/>
    </source>
</evidence>
<dbReference type="EMBL" id="CADEAL010001112">
    <property type="protein sequence ID" value="CAB1429103.1"/>
    <property type="molecule type" value="Genomic_DNA"/>
</dbReference>
<evidence type="ECO:0000313" key="2">
    <source>
        <dbReference type="EMBL" id="CAB1429103.1"/>
    </source>
</evidence>
<protein>
    <submittedName>
        <fullName evidence="2">Uncharacterized protein</fullName>
    </submittedName>
</protein>
<evidence type="ECO:0000313" key="3">
    <source>
        <dbReference type="Proteomes" id="UP001153269"/>
    </source>
</evidence>
<organism evidence="2 3">
    <name type="scientific">Pleuronectes platessa</name>
    <name type="common">European plaice</name>
    <dbReference type="NCBI Taxonomy" id="8262"/>
    <lineage>
        <taxon>Eukaryota</taxon>
        <taxon>Metazoa</taxon>
        <taxon>Chordata</taxon>
        <taxon>Craniata</taxon>
        <taxon>Vertebrata</taxon>
        <taxon>Euteleostomi</taxon>
        <taxon>Actinopterygii</taxon>
        <taxon>Neopterygii</taxon>
        <taxon>Teleostei</taxon>
        <taxon>Neoteleostei</taxon>
        <taxon>Acanthomorphata</taxon>
        <taxon>Carangaria</taxon>
        <taxon>Pleuronectiformes</taxon>
        <taxon>Pleuronectoidei</taxon>
        <taxon>Pleuronectidae</taxon>
        <taxon>Pleuronectes</taxon>
    </lineage>
</organism>
<keyword evidence="3" id="KW-1185">Reference proteome</keyword>
<comment type="caution">
    <text evidence="2">The sequence shown here is derived from an EMBL/GenBank/DDBJ whole genome shotgun (WGS) entry which is preliminary data.</text>
</comment>
<proteinExistence type="predicted"/>